<dbReference type="InterPro" id="IPR040079">
    <property type="entry name" value="Glutathione_S-Trfase"/>
</dbReference>
<name>A0A182QC27_9DIPT</name>
<dbReference type="InterPro" id="IPR036282">
    <property type="entry name" value="Glutathione-S-Trfase_C_sf"/>
</dbReference>
<dbReference type="Pfam" id="PF13409">
    <property type="entry name" value="GST_N_2"/>
    <property type="match status" value="1"/>
</dbReference>
<dbReference type="STRING" id="69004.A0A182QC27"/>
<dbReference type="Pfam" id="PF13410">
    <property type="entry name" value="GST_C_2"/>
    <property type="match status" value="1"/>
</dbReference>
<dbReference type="Proteomes" id="UP000075886">
    <property type="component" value="Unassembled WGS sequence"/>
</dbReference>
<dbReference type="CDD" id="cd00299">
    <property type="entry name" value="GST_C_family"/>
    <property type="match status" value="1"/>
</dbReference>
<comment type="catalytic activity">
    <reaction evidence="6">
        <text>RX + glutathione = an S-substituted glutathione + a halide anion + H(+)</text>
        <dbReference type="Rhea" id="RHEA:16437"/>
        <dbReference type="ChEBI" id="CHEBI:15378"/>
        <dbReference type="ChEBI" id="CHEBI:16042"/>
        <dbReference type="ChEBI" id="CHEBI:17792"/>
        <dbReference type="ChEBI" id="CHEBI:57925"/>
        <dbReference type="ChEBI" id="CHEBI:90779"/>
        <dbReference type="EC" id="2.5.1.18"/>
    </reaction>
</comment>
<dbReference type="Gene3D" id="3.40.30.10">
    <property type="entry name" value="Glutaredoxin"/>
    <property type="match status" value="2"/>
</dbReference>
<dbReference type="GO" id="GO:0004364">
    <property type="term" value="F:glutathione transferase activity"/>
    <property type="evidence" value="ECO:0007669"/>
    <property type="project" value="UniProtKB-EC"/>
</dbReference>
<feature type="domain" description="GST C-terminal" evidence="8">
    <location>
        <begin position="229"/>
        <end position="350"/>
    </location>
</feature>
<dbReference type="PROSITE" id="PS50405">
    <property type="entry name" value="GST_CTER"/>
    <property type="match status" value="4"/>
</dbReference>
<dbReference type="CDD" id="cd03177">
    <property type="entry name" value="GST_C_Delta_Epsilon"/>
    <property type="match status" value="3"/>
</dbReference>
<dbReference type="Pfam" id="PF02798">
    <property type="entry name" value="GST_N"/>
    <property type="match status" value="3"/>
</dbReference>
<evidence type="ECO:0000256" key="3">
    <source>
        <dbReference type="ARBA" id="ARBA00012452"/>
    </source>
</evidence>
<feature type="domain" description="GST C-terminal" evidence="8">
    <location>
        <begin position="92"/>
        <end position="225"/>
    </location>
</feature>
<dbReference type="FunFam" id="3.40.30.10:FF:000034">
    <property type="entry name" value="glutathione S-transferase 1"/>
    <property type="match status" value="1"/>
</dbReference>
<dbReference type="InterPro" id="IPR004045">
    <property type="entry name" value="Glutathione_S-Trfase_N"/>
</dbReference>
<dbReference type="EC" id="2.5.1.18" evidence="3"/>
<evidence type="ECO:0000256" key="5">
    <source>
        <dbReference type="ARBA" id="ARBA00041523"/>
    </source>
</evidence>
<feature type="domain" description="GST C-terminal" evidence="8">
    <location>
        <begin position="570"/>
        <end position="691"/>
    </location>
</feature>
<feature type="domain" description="GST N-terminal" evidence="7">
    <location>
        <begin position="519"/>
        <end position="564"/>
    </location>
</feature>
<dbReference type="Gene3D" id="1.20.1050.10">
    <property type="match status" value="4"/>
</dbReference>
<evidence type="ECO:0000256" key="4">
    <source>
        <dbReference type="ARBA" id="ARBA00022679"/>
    </source>
</evidence>
<dbReference type="FunFam" id="1.20.1050.10:FF:000007">
    <property type="entry name" value="Glutathione S-transferase 1-1"/>
    <property type="match status" value="4"/>
</dbReference>
<evidence type="ECO:0000313" key="9">
    <source>
        <dbReference type="EnsemblMetazoa" id="AFAF007182-PA"/>
    </source>
</evidence>
<evidence type="ECO:0000259" key="7">
    <source>
        <dbReference type="PROSITE" id="PS50404"/>
    </source>
</evidence>
<reference evidence="9" key="2">
    <citation type="submission" date="2020-05" db="UniProtKB">
        <authorList>
            <consortium name="EnsemblMetazoa"/>
        </authorList>
    </citation>
    <scope>IDENTIFICATION</scope>
    <source>
        <strain evidence="9">FAR1</strain>
    </source>
</reference>
<feature type="domain" description="GST C-terminal" evidence="8">
    <location>
        <begin position="404"/>
        <end position="526"/>
    </location>
</feature>
<dbReference type="SUPFAM" id="SSF47616">
    <property type="entry name" value="GST C-terminal domain-like"/>
    <property type="match status" value="4"/>
</dbReference>
<comment type="similarity">
    <text evidence="1">Belongs to the GST superfamily. Theta family.</text>
</comment>
<keyword evidence="4" id="KW-0808">Transferase</keyword>
<dbReference type="CDD" id="cd03045">
    <property type="entry name" value="GST_N_Delta_Epsilon"/>
    <property type="match status" value="1"/>
</dbReference>
<feature type="domain" description="GST N-terminal" evidence="7">
    <location>
        <begin position="1"/>
        <end position="81"/>
    </location>
</feature>
<evidence type="ECO:0000313" key="10">
    <source>
        <dbReference type="Proteomes" id="UP000075886"/>
    </source>
</evidence>
<dbReference type="SFLD" id="SFLDG01153">
    <property type="entry name" value="Main.4:_Theta-like"/>
    <property type="match status" value="1"/>
</dbReference>
<reference evidence="10" key="1">
    <citation type="submission" date="2014-01" db="EMBL/GenBank/DDBJ databases">
        <title>The Genome Sequence of Anopheles farauti FAR1 (V2).</title>
        <authorList>
            <consortium name="The Broad Institute Genomics Platform"/>
            <person name="Neafsey D.E."/>
            <person name="Besansky N."/>
            <person name="Howell P."/>
            <person name="Walton C."/>
            <person name="Young S.K."/>
            <person name="Zeng Q."/>
            <person name="Gargeya S."/>
            <person name="Fitzgerald M."/>
            <person name="Haas B."/>
            <person name="Abouelleil A."/>
            <person name="Allen A.W."/>
            <person name="Alvarado L."/>
            <person name="Arachchi H.M."/>
            <person name="Berlin A.M."/>
            <person name="Chapman S.B."/>
            <person name="Gainer-Dewar J."/>
            <person name="Goldberg J."/>
            <person name="Griggs A."/>
            <person name="Gujja S."/>
            <person name="Hansen M."/>
            <person name="Howarth C."/>
            <person name="Imamovic A."/>
            <person name="Ireland A."/>
            <person name="Larimer J."/>
            <person name="McCowan C."/>
            <person name="Murphy C."/>
            <person name="Pearson M."/>
            <person name="Poon T.W."/>
            <person name="Priest M."/>
            <person name="Roberts A."/>
            <person name="Saif S."/>
            <person name="Shea T."/>
            <person name="Sisk P."/>
            <person name="Sykes S."/>
            <person name="Wortman J."/>
            <person name="Nusbaum C."/>
            <person name="Birren B."/>
        </authorList>
    </citation>
    <scope>NUCLEOTIDE SEQUENCE [LARGE SCALE GENOMIC DNA]</scope>
    <source>
        <strain evidence="10">FAR1</strain>
    </source>
</reference>
<dbReference type="SUPFAM" id="SSF52833">
    <property type="entry name" value="Thioredoxin-like"/>
    <property type="match status" value="4"/>
</dbReference>
<dbReference type="PANTHER" id="PTHR43969:SF9">
    <property type="entry name" value="GLUTATHIONE S TRANSFERASE D10, ISOFORM A-RELATED"/>
    <property type="match status" value="1"/>
</dbReference>
<dbReference type="GO" id="GO:0006749">
    <property type="term" value="P:glutathione metabolic process"/>
    <property type="evidence" value="ECO:0007669"/>
    <property type="project" value="TreeGrafter"/>
</dbReference>
<dbReference type="SFLD" id="SFLDS00019">
    <property type="entry name" value="Glutathione_Transferase_(cytos"/>
    <property type="match status" value="3"/>
</dbReference>
<dbReference type="PANTHER" id="PTHR43969">
    <property type="entry name" value="GLUTATHIONE S TRANSFERASE D10, ISOFORM A-RELATED"/>
    <property type="match status" value="1"/>
</dbReference>
<proteinExistence type="inferred from homology"/>
<dbReference type="Pfam" id="PF00043">
    <property type="entry name" value="GST_C"/>
    <property type="match status" value="2"/>
</dbReference>
<dbReference type="SFLD" id="SFLDG00358">
    <property type="entry name" value="Main_(cytGST)"/>
    <property type="match status" value="3"/>
</dbReference>
<feature type="domain" description="GST N-terminal" evidence="7">
    <location>
        <begin position="124"/>
        <end position="223"/>
    </location>
</feature>
<evidence type="ECO:0000256" key="2">
    <source>
        <dbReference type="ARBA" id="ARBA00011738"/>
    </source>
</evidence>
<organism evidence="9 10">
    <name type="scientific">Anopheles farauti</name>
    <dbReference type="NCBI Taxonomy" id="69004"/>
    <lineage>
        <taxon>Eukaryota</taxon>
        <taxon>Metazoa</taxon>
        <taxon>Ecdysozoa</taxon>
        <taxon>Arthropoda</taxon>
        <taxon>Hexapoda</taxon>
        <taxon>Insecta</taxon>
        <taxon>Pterygota</taxon>
        <taxon>Neoptera</taxon>
        <taxon>Endopterygota</taxon>
        <taxon>Diptera</taxon>
        <taxon>Nematocera</taxon>
        <taxon>Culicoidea</taxon>
        <taxon>Culicidae</taxon>
        <taxon>Anophelinae</taxon>
        <taxon>Anopheles</taxon>
    </lineage>
</organism>
<dbReference type="VEuPathDB" id="VectorBase:AFAF007182"/>
<keyword evidence="10" id="KW-1185">Reference proteome</keyword>
<dbReference type="EMBL" id="AXCN02001156">
    <property type="status" value="NOT_ANNOTATED_CDS"/>
    <property type="molecule type" value="Genomic_DNA"/>
</dbReference>
<dbReference type="InterPro" id="IPR010987">
    <property type="entry name" value="Glutathione-S-Trfase_C-like"/>
</dbReference>
<evidence type="ECO:0000256" key="6">
    <source>
        <dbReference type="ARBA" id="ARBA00047960"/>
    </source>
</evidence>
<feature type="domain" description="GST N-terminal" evidence="7">
    <location>
        <begin position="304"/>
        <end position="395"/>
    </location>
</feature>
<comment type="subunit">
    <text evidence="2">Homodimer.</text>
</comment>
<dbReference type="InterPro" id="IPR036249">
    <property type="entry name" value="Thioredoxin-like_sf"/>
</dbReference>
<protein>
    <recommendedName>
        <fullName evidence="3">glutathione transferase</fullName>
        <ecNumber evidence="3">2.5.1.18</ecNumber>
    </recommendedName>
    <alternativeName>
        <fullName evidence="5">GST class-theta</fullName>
    </alternativeName>
</protein>
<dbReference type="InterPro" id="IPR004046">
    <property type="entry name" value="GST_C"/>
</dbReference>
<dbReference type="AlphaFoldDB" id="A0A182QC27"/>
<evidence type="ECO:0000256" key="1">
    <source>
        <dbReference type="ARBA" id="ARBA00009899"/>
    </source>
</evidence>
<dbReference type="PROSITE" id="PS50404">
    <property type="entry name" value="GST_NTER"/>
    <property type="match status" value="4"/>
</dbReference>
<evidence type="ECO:0000259" key="8">
    <source>
        <dbReference type="PROSITE" id="PS50405"/>
    </source>
</evidence>
<accession>A0A182QC27</accession>
<dbReference type="EnsemblMetazoa" id="AFAF007182-RA">
    <property type="protein sequence ID" value="AFAF007182-PA"/>
    <property type="gene ID" value="AFAF007182"/>
</dbReference>
<sequence length="693" mass="78459">MDFYYLPGSAPCRAVQMTAAAVGVDLNLKLTNLMAGEHMKPEFLKLNPQHCIPTLVDEDGFVLWESRAIQIYLVEKYCTHDAALAERLYPRDPRRRAVVHQRLFFDVAVLYQRFAEYYYPQIFGQKLPQGDPGRLRAMEQALEFLNTFLEGGERFVAGGDGPTIADLSILASIATYEAAGYDLRRYENINPQHCIPTLVDNGFALWESRAICAYLAEKYGKDDKLYPKDAQKRAVVNQRLYFDMGTLYQRFADYYYPQIFAKQPANPENEKKMKDAVDFLNTFLNGHKYVAGDSLTIADLSILATVSTYDVAGFDLAAYPHVAAWYENIRKEAPGTTINQAGIEEFKKYFEKSFFPTLSQLNPQHCVPTLVDDGFALWESRAIMCYLVEKYGKSATGERLLPSDPQRRAIVNQRLYFDMGTLYQRFGDYYYPQIFEGAPANESNYAKIGEALAFLDTFLDGGAKFVAGGDSFSLADISIYATLTTFLVAGYDFSRFGNVLRWYKSMSDSIPGAETNRMWAEAARPFFDKLNPQHCIPTLVDNGFSLWESRAIQIYLVEKYGKDDKLYPKDPQKRAVVNQRLFFDMGTLYQRFGDYWYPQIFAKQPANPENEKKMKEAVGFLNTFLEGQEYAAGNDLTIADLSLAASIATYEVAGFDFAPYPNVAAWLARCKANAPGYALNQAGADDFKAKFLS</sequence>